<keyword evidence="2" id="KW-1185">Reference proteome</keyword>
<organism evidence="1 2">
    <name type="scientific">Menidia menidia</name>
    <name type="common">Atlantic silverside</name>
    <dbReference type="NCBI Taxonomy" id="238744"/>
    <lineage>
        <taxon>Eukaryota</taxon>
        <taxon>Metazoa</taxon>
        <taxon>Chordata</taxon>
        <taxon>Craniata</taxon>
        <taxon>Vertebrata</taxon>
        <taxon>Euteleostomi</taxon>
        <taxon>Actinopterygii</taxon>
        <taxon>Neopterygii</taxon>
        <taxon>Teleostei</taxon>
        <taxon>Neoteleostei</taxon>
        <taxon>Acanthomorphata</taxon>
        <taxon>Ovalentaria</taxon>
        <taxon>Atherinomorphae</taxon>
        <taxon>Atheriniformes</taxon>
        <taxon>Atherinopsidae</taxon>
        <taxon>Menidiinae</taxon>
        <taxon>Menidia</taxon>
    </lineage>
</organism>
<gene>
    <name evidence="1" type="ORF">MMEN_LOCUS5300</name>
</gene>
<dbReference type="Proteomes" id="UP000677803">
    <property type="component" value="Unassembled WGS sequence"/>
</dbReference>
<protein>
    <submittedName>
        <fullName evidence="1">(Atlantic silverside) hypothetical protein</fullName>
    </submittedName>
</protein>
<dbReference type="AlphaFoldDB" id="A0A8S4AIE6"/>
<accession>A0A8S4AIE6</accession>
<name>A0A8S4AIE6_9TELE</name>
<sequence>MLLKMRRHPFLGLVPVSVECVERCACQQKCSLDLWAVEKASCAVFLIFYEEGRSDLSLQSSRLTRRLSKHKRR</sequence>
<comment type="caution">
    <text evidence="1">The sequence shown here is derived from an EMBL/GenBank/DDBJ whole genome shotgun (WGS) entry which is preliminary data.</text>
</comment>
<evidence type="ECO:0000313" key="2">
    <source>
        <dbReference type="Proteomes" id="UP000677803"/>
    </source>
</evidence>
<reference evidence="1" key="1">
    <citation type="submission" date="2021-05" db="EMBL/GenBank/DDBJ databases">
        <authorList>
            <person name="Tigano A."/>
        </authorList>
    </citation>
    <scope>NUCLEOTIDE SEQUENCE</scope>
</reference>
<proteinExistence type="predicted"/>
<dbReference type="EMBL" id="CAJRST010004446">
    <property type="protein sequence ID" value="CAG5875323.1"/>
    <property type="molecule type" value="Genomic_DNA"/>
</dbReference>
<evidence type="ECO:0000313" key="1">
    <source>
        <dbReference type="EMBL" id="CAG5875323.1"/>
    </source>
</evidence>